<evidence type="ECO:0000259" key="1">
    <source>
        <dbReference type="Pfam" id="PF10988"/>
    </source>
</evidence>
<dbReference type="Proteomes" id="UP000289734">
    <property type="component" value="Unassembled WGS sequence"/>
</dbReference>
<evidence type="ECO:0000313" key="2">
    <source>
        <dbReference type="EMBL" id="RXR29372.1"/>
    </source>
</evidence>
<dbReference type="OrthoDB" id="1419485at2"/>
<keyword evidence="3" id="KW-1185">Reference proteome</keyword>
<comment type="caution">
    <text evidence="2">The sequence shown here is derived from an EMBL/GenBank/DDBJ whole genome shotgun (WGS) entry which is preliminary data.</text>
</comment>
<gene>
    <name evidence="2" type="ORF">EQG68_12870</name>
</gene>
<dbReference type="EMBL" id="SBKQ01000014">
    <property type="protein sequence ID" value="RXR29372.1"/>
    <property type="molecule type" value="Genomic_DNA"/>
</dbReference>
<dbReference type="InterPro" id="IPR021255">
    <property type="entry name" value="DUF2807"/>
</dbReference>
<organism evidence="2 3">
    <name type="scientific">Flavobacterium piscinae</name>
    <dbReference type="NCBI Taxonomy" id="2506424"/>
    <lineage>
        <taxon>Bacteria</taxon>
        <taxon>Pseudomonadati</taxon>
        <taxon>Bacteroidota</taxon>
        <taxon>Flavobacteriia</taxon>
        <taxon>Flavobacteriales</taxon>
        <taxon>Flavobacteriaceae</taxon>
        <taxon>Flavobacterium</taxon>
    </lineage>
</organism>
<dbReference type="Gene3D" id="2.160.20.120">
    <property type="match status" value="1"/>
</dbReference>
<proteinExistence type="predicted"/>
<sequence length="341" mass="38169">MAWASMPSMFQPSVLSTPKRRMPVGQDYKVNCRLLKVCKNHIFTTSRLKIGMFFYICYINPIEMKKNLILFVVLLISTVTWSQKKEKLKASKIVTISQKEIGNFDSLEVEDEIDVFIVKGDQPSIEIEADDNTHESFDIKLNGTTLRIGLVHNISGAKKTSVRVTYTDEFKMLIAKGDANVTALADVKLSQVTFKCYDNSRLFLNADCANFTLIANDKAKIELNLKSDDVIFELSKNSNLKALIRSSKFKCDMYQKASANIEGDINDLQLRMDNNSDFIGKNLVAQTATVIAESSAKNSIQVASNLVLESSGKAETNLYGNATIEIKRFADESSLNKKLLK</sequence>
<reference evidence="3" key="1">
    <citation type="submission" date="2019-01" db="EMBL/GenBank/DDBJ databases">
        <title>Cytophagaceae bacterium strain CAR-16.</title>
        <authorList>
            <person name="Chen W.-M."/>
        </authorList>
    </citation>
    <scope>NUCLEOTIDE SEQUENCE [LARGE SCALE GENOMIC DNA]</scope>
    <source>
        <strain evidence="3">ICH-30</strain>
    </source>
</reference>
<evidence type="ECO:0000313" key="3">
    <source>
        <dbReference type="Proteomes" id="UP000289734"/>
    </source>
</evidence>
<accession>A0A4Q1KIG1</accession>
<dbReference type="Pfam" id="PF10988">
    <property type="entry name" value="DUF2807"/>
    <property type="match status" value="1"/>
</dbReference>
<dbReference type="AlphaFoldDB" id="A0A4Q1KIG1"/>
<name>A0A4Q1KIG1_9FLAO</name>
<protein>
    <submittedName>
        <fullName evidence="2">DUF2807 domain-containing protein</fullName>
    </submittedName>
</protein>
<feature type="domain" description="Putative auto-transporter adhesin head GIN" evidence="1">
    <location>
        <begin position="103"/>
        <end position="322"/>
    </location>
</feature>